<evidence type="ECO:0000256" key="8">
    <source>
        <dbReference type="ARBA" id="ARBA00023136"/>
    </source>
</evidence>
<evidence type="ECO:0000256" key="10">
    <source>
        <dbReference type="PIRNR" id="PIRNR003097"/>
    </source>
</evidence>
<dbReference type="Pfam" id="PF18075">
    <property type="entry name" value="FtsX_ECD"/>
    <property type="match status" value="1"/>
</dbReference>
<proteinExistence type="inferred from homology"/>
<keyword evidence="4 10" id="KW-1003">Cell membrane</keyword>
<sequence>MFMASPYRILTFAWQSFWRNIWLSLVTITIIVLTFISINFLVVINFITDAAIKVLQEKVDISINFKPDVLEPQVQEIQTYLSALTQVKEINYISQKEALENFRQTHSANQLVIDSLAELENNPLGASLQIKAKNLDDYSEIITVINNSKYNNLIAVKNFDDNQLYISKTKNVSEYVKKIAVFASGFFILVAFLIVFNTIRVAIYTHRQEIGVMKLVGATNWFIRGPFIVEAIFYGVIACILAILIIYPFLNFLQPYLVKFYLTEDFNIINYFNENFWQIFGLELLVIIALTIVGSIIAIRRYLKV</sequence>
<organism evidence="14 15">
    <name type="scientific">Candidatus Buchananbacteria bacterium RIFCSPHIGHO2_01_FULL_39_14</name>
    <dbReference type="NCBI Taxonomy" id="1797532"/>
    <lineage>
        <taxon>Bacteria</taxon>
        <taxon>Candidatus Buchananiibacteriota</taxon>
    </lineage>
</organism>
<dbReference type="InterPro" id="IPR004513">
    <property type="entry name" value="FtsX"/>
</dbReference>
<keyword evidence="7 11" id="KW-1133">Transmembrane helix</keyword>
<feature type="domain" description="ABC3 transporter permease C-terminal" evidence="12">
    <location>
        <begin position="182"/>
        <end position="304"/>
    </location>
</feature>
<keyword evidence="5 10" id="KW-0132">Cell division</keyword>
<dbReference type="GO" id="GO:0005886">
    <property type="term" value="C:plasma membrane"/>
    <property type="evidence" value="ECO:0007669"/>
    <property type="project" value="UniProtKB-SubCell"/>
</dbReference>
<keyword evidence="6 11" id="KW-0812">Transmembrane</keyword>
<protein>
    <recommendedName>
        <fullName evidence="3 10">Cell division protein FtsX</fullName>
    </recommendedName>
</protein>
<dbReference type="EMBL" id="MHIB01000048">
    <property type="protein sequence ID" value="OGY42929.1"/>
    <property type="molecule type" value="Genomic_DNA"/>
</dbReference>
<evidence type="ECO:0000313" key="14">
    <source>
        <dbReference type="EMBL" id="OGY42929.1"/>
    </source>
</evidence>
<evidence type="ECO:0000259" key="13">
    <source>
        <dbReference type="Pfam" id="PF18075"/>
    </source>
</evidence>
<evidence type="ECO:0000256" key="6">
    <source>
        <dbReference type="ARBA" id="ARBA00022692"/>
    </source>
</evidence>
<dbReference type="PANTHER" id="PTHR47755:SF1">
    <property type="entry name" value="CELL DIVISION PROTEIN FTSX"/>
    <property type="match status" value="1"/>
</dbReference>
<feature type="transmembrane region" description="Helical" evidence="11">
    <location>
        <begin position="231"/>
        <end position="250"/>
    </location>
</feature>
<dbReference type="Proteomes" id="UP000178930">
    <property type="component" value="Unassembled WGS sequence"/>
</dbReference>
<dbReference type="Pfam" id="PF02687">
    <property type="entry name" value="FtsX"/>
    <property type="match status" value="1"/>
</dbReference>
<evidence type="ECO:0000256" key="7">
    <source>
        <dbReference type="ARBA" id="ARBA00022989"/>
    </source>
</evidence>
<evidence type="ECO:0000256" key="3">
    <source>
        <dbReference type="ARBA" id="ARBA00021907"/>
    </source>
</evidence>
<evidence type="ECO:0000313" key="15">
    <source>
        <dbReference type="Proteomes" id="UP000178930"/>
    </source>
</evidence>
<reference evidence="14 15" key="1">
    <citation type="journal article" date="2016" name="Nat. Commun.">
        <title>Thousands of microbial genomes shed light on interconnected biogeochemical processes in an aquifer system.</title>
        <authorList>
            <person name="Anantharaman K."/>
            <person name="Brown C.T."/>
            <person name="Hug L.A."/>
            <person name="Sharon I."/>
            <person name="Castelle C.J."/>
            <person name="Probst A.J."/>
            <person name="Thomas B.C."/>
            <person name="Singh A."/>
            <person name="Wilkins M.J."/>
            <person name="Karaoz U."/>
            <person name="Brodie E.L."/>
            <person name="Williams K.H."/>
            <person name="Hubbard S.S."/>
            <person name="Banfield J.F."/>
        </authorList>
    </citation>
    <scope>NUCLEOTIDE SEQUENCE [LARGE SCALE GENOMIC DNA]</scope>
</reference>
<name>A0A1G1XS75_9BACT</name>
<keyword evidence="8 10" id="KW-0472">Membrane</keyword>
<feature type="transmembrane region" description="Helical" evidence="11">
    <location>
        <begin position="179"/>
        <end position="199"/>
    </location>
</feature>
<accession>A0A1G1XS75</accession>
<comment type="similarity">
    <text evidence="2 10">Belongs to the ABC-4 integral membrane protein family. FtsX subfamily.</text>
</comment>
<dbReference type="AlphaFoldDB" id="A0A1G1XS75"/>
<feature type="transmembrane region" description="Helical" evidence="11">
    <location>
        <begin position="21"/>
        <end position="47"/>
    </location>
</feature>
<keyword evidence="9 10" id="KW-0131">Cell cycle</keyword>
<evidence type="ECO:0000259" key="12">
    <source>
        <dbReference type="Pfam" id="PF02687"/>
    </source>
</evidence>
<comment type="subcellular location">
    <subcellularLocation>
        <location evidence="1">Cell membrane</location>
        <topology evidence="1">Multi-pass membrane protein</topology>
    </subcellularLocation>
</comment>
<dbReference type="GO" id="GO:0051301">
    <property type="term" value="P:cell division"/>
    <property type="evidence" value="ECO:0007669"/>
    <property type="project" value="UniProtKB-KW"/>
</dbReference>
<evidence type="ECO:0000256" key="2">
    <source>
        <dbReference type="ARBA" id="ARBA00007379"/>
    </source>
</evidence>
<dbReference type="PANTHER" id="PTHR47755">
    <property type="entry name" value="CELL DIVISION PROTEIN FTSX"/>
    <property type="match status" value="1"/>
</dbReference>
<dbReference type="InterPro" id="IPR040690">
    <property type="entry name" value="FtsX_ECD"/>
</dbReference>
<feature type="transmembrane region" description="Helical" evidence="11">
    <location>
        <begin position="276"/>
        <end position="299"/>
    </location>
</feature>
<dbReference type="Gene3D" id="3.30.70.3040">
    <property type="match status" value="1"/>
</dbReference>
<evidence type="ECO:0000256" key="5">
    <source>
        <dbReference type="ARBA" id="ARBA00022618"/>
    </source>
</evidence>
<evidence type="ECO:0000256" key="1">
    <source>
        <dbReference type="ARBA" id="ARBA00004651"/>
    </source>
</evidence>
<evidence type="ECO:0000256" key="11">
    <source>
        <dbReference type="SAM" id="Phobius"/>
    </source>
</evidence>
<dbReference type="STRING" id="1797532.A2729_02625"/>
<dbReference type="PIRSF" id="PIRSF003097">
    <property type="entry name" value="FtsX"/>
    <property type="match status" value="1"/>
</dbReference>
<evidence type="ECO:0000256" key="9">
    <source>
        <dbReference type="ARBA" id="ARBA00023306"/>
    </source>
</evidence>
<gene>
    <name evidence="14" type="ORF">A2729_02625</name>
</gene>
<feature type="domain" description="FtsX extracellular" evidence="13">
    <location>
        <begin position="59"/>
        <end position="146"/>
    </location>
</feature>
<comment type="caution">
    <text evidence="14">The sequence shown here is derived from an EMBL/GenBank/DDBJ whole genome shotgun (WGS) entry which is preliminary data.</text>
</comment>
<dbReference type="InterPro" id="IPR003838">
    <property type="entry name" value="ABC3_permease_C"/>
</dbReference>
<evidence type="ECO:0000256" key="4">
    <source>
        <dbReference type="ARBA" id="ARBA00022475"/>
    </source>
</evidence>